<dbReference type="EMBL" id="JPKZ01020760">
    <property type="protein sequence ID" value="KHN71772.1"/>
    <property type="molecule type" value="Genomic_DNA"/>
</dbReference>
<keyword evidence="1" id="KW-0175">Coiled coil</keyword>
<dbReference type="Proteomes" id="UP000031036">
    <property type="component" value="Unassembled WGS sequence"/>
</dbReference>
<organism evidence="2 3">
    <name type="scientific">Toxocara canis</name>
    <name type="common">Canine roundworm</name>
    <dbReference type="NCBI Taxonomy" id="6265"/>
    <lineage>
        <taxon>Eukaryota</taxon>
        <taxon>Metazoa</taxon>
        <taxon>Ecdysozoa</taxon>
        <taxon>Nematoda</taxon>
        <taxon>Chromadorea</taxon>
        <taxon>Rhabditida</taxon>
        <taxon>Spirurina</taxon>
        <taxon>Ascaridomorpha</taxon>
        <taxon>Ascaridoidea</taxon>
        <taxon>Toxocaridae</taxon>
        <taxon>Toxocara</taxon>
    </lineage>
</organism>
<dbReference type="STRING" id="6265.A0A0B2URN5"/>
<dbReference type="AlphaFoldDB" id="A0A0B2URN5"/>
<sequence>MRAVQRADRIEARVLDAHKKIANDPSVVTDRERFRNATKMVNELIEVINQAQIPYWRKHTIREKAKDVQKLLDKLDRDAKAAVAEKVFFLDLNLWPFLKIFASSCVGSLPFYPQLGVVFW</sequence>
<evidence type="ECO:0000256" key="1">
    <source>
        <dbReference type="SAM" id="Coils"/>
    </source>
</evidence>
<gene>
    <name evidence="2" type="primary">aars-2</name>
    <name evidence="2" type="ORF">Tcan_02081</name>
</gene>
<proteinExistence type="predicted"/>
<keyword evidence="2" id="KW-0436">Ligase</keyword>
<reference evidence="2 3" key="1">
    <citation type="submission" date="2014-11" db="EMBL/GenBank/DDBJ databases">
        <title>Genetic blueprint of the zoonotic pathogen Toxocara canis.</title>
        <authorList>
            <person name="Zhu X.-Q."/>
            <person name="Korhonen P.K."/>
            <person name="Cai H."/>
            <person name="Young N.D."/>
            <person name="Nejsum P."/>
            <person name="von Samson-Himmelstjerna G."/>
            <person name="Boag P.R."/>
            <person name="Tan P."/>
            <person name="Li Q."/>
            <person name="Min J."/>
            <person name="Yang Y."/>
            <person name="Wang X."/>
            <person name="Fang X."/>
            <person name="Hall R.S."/>
            <person name="Hofmann A."/>
            <person name="Sternberg P.W."/>
            <person name="Jex A.R."/>
            <person name="Gasser R.B."/>
        </authorList>
    </citation>
    <scope>NUCLEOTIDE SEQUENCE [LARGE SCALE GENOMIC DNA]</scope>
    <source>
        <strain evidence="2">PN_DK_2014</strain>
    </source>
</reference>
<evidence type="ECO:0000313" key="2">
    <source>
        <dbReference type="EMBL" id="KHN71772.1"/>
    </source>
</evidence>
<comment type="caution">
    <text evidence="2">The sequence shown here is derived from an EMBL/GenBank/DDBJ whole genome shotgun (WGS) entry which is preliminary data.</text>
</comment>
<dbReference type="OrthoDB" id="5857598at2759"/>
<keyword evidence="3" id="KW-1185">Reference proteome</keyword>
<name>A0A0B2URN5_TOXCA</name>
<dbReference type="GO" id="GO:0016874">
    <property type="term" value="F:ligase activity"/>
    <property type="evidence" value="ECO:0007669"/>
    <property type="project" value="UniProtKB-KW"/>
</dbReference>
<evidence type="ECO:0000313" key="3">
    <source>
        <dbReference type="Proteomes" id="UP000031036"/>
    </source>
</evidence>
<protein>
    <submittedName>
        <fullName evidence="2">Alanine--tRNA ligase, cytoplasmic</fullName>
    </submittedName>
</protein>
<feature type="coiled-coil region" evidence="1">
    <location>
        <begin position="58"/>
        <end position="85"/>
    </location>
</feature>
<accession>A0A0B2URN5</accession>